<organism evidence="1 2">
    <name type="scientific">Entomophthora muscae</name>
    <dbReference type="NCBI Taxonomy" id="34485"/>
    <lineage>
        <taxon>Eukaryota</taxon>
        <taxon>Fungi</taxon>
        <taxon>Fungi incertae sedis</taxon>
        <taxon>Zoopagomycota</taxon>
        <taxon>Entomophthoromycotina</taxon>
        <taxon>Entomophthoromycetes</taxon>
        <taxon>Entomophthorales</taxon>
        <taxon>Entomophthoraceae</taxon>
        <taxon>Entomophthora</taxon>
    </lineage>
</organism>
<gene>
    <name evidence="1" type="ORF">DSO57_1030318</name>
</gene>
<evidence type="ECO:0000313" key="1">
    <source>
        <dbReference type="EMBL" id="KAJ9083864.1"/>
    </source>
</evidence>
<dbReference type="EMBL" id="QTSX02000917">
    <property type="protein sequence ID" value="KAJ9083864.1"/>
    <property type="molecule type" value="Genomic_DNA"/>
</dbReference>
<keyword evidence="2" id="KW-1185">Reference proteome</keyword>
<name>A0ACC2UAP3_9FUNG</name>
<protein>
    <submittedName>
        <fullName evidence="1">Uncharacterized protein</fullName>
    </submittedName>
</protein>
<accession>A0ACC2UAP3</accession>
<reference evidence="1" key="1">
    <citation type="submission" date="2022-04" db="EMBL/GenBank/DDBJ databases">
        <title>Genome of the entomopathogenic fungus Entomophthora muscae.</title>
        <authorList>
            <person name="Elya C."/>
            <person name="Lovett B.R."/>
            <person name="Lee E."/>
            <person name="Macias A.M."/>
            <person name="Hajek A.E."/>
            <person name="De Bivort B.L."/>
            <person name="Kasson M.T."/>
            <person name="De Fine Licht H.H."/>
            <person name="Stajich J.E."/>
        </authorList>
    </citation>
    <scope>NUCLEOTIDE SEQUENCE</scope>
    <source>
        <strain evidence="1">Berkeley</strain>
    </source>
</reference>
<sequence length="114" mass="12819">MSIVWLSISDLFIRYLPLQSTKARDSDSKSKAINFEACNQDTIQPLIGLYFDHDNMSMAGQAVKNMFNHLPIKTHSGAFTTIRLRPLVPYLAQLTSLSQTVLPAIPLTRMSAFF</sequence>
<comment type="caution">
    <text evidence="1">The sequence shown here is derived from an EMBL/GenBank/DDBJ whole genome shotgun (WGS) entry which is preliminary data.</text>
</comment>
<dbReference type="Proteomes" id="UP001165960">
    <property type="component" value="Unassembled WGS sequence"/>
</dbReference>
<evidence type="ECO:0000313" key="2">
    <source>
        <dbReference type="Proteomes" id="UP001165960"/>
    </source>
</evidence>
<proteinExistence type="predicted"/>